<feature type="transmembrane region" description="Helical" evidence="1">
    <location>
        <begin position="177"/>
        <end position="198"/>
    </location>
</feature>
<organism evidence="4 5">
    <name type="scientific">Kineococcus gynurae</name>
    <dbReference type="NCBI Taxonomy" id="452979"/>
    <lineage>
        <taxon>Bacteria</taxon>
        <taxon>Bacillati</taxon>
        <taxon>Actinomycetota</taxon>
        <taxon>Actinomycetes</taxon>
        <taxon>Kineosporiales</taxon>
        <taxon>Kineosporiaceae</taxon>
        <taxon>Kineococcus</taxon>
    </lineage>
</organism>
<feature type="transmembrane region" description="Helical" evidence="1">
    <location>
        <begin position="123"/>
        <end position="145"/>
    </location>
</feature>
<dbReference type="PROSITE" id="PS50883">
    <property type="entry name" value="EAL"/>
    <property type="match status" value="1"/>
</dbReference>
<dbReference type="RefSeq" id="WP_380135076.1">
    <property type="nucleotide sequence ID" value="NZ_JBHLUI010000003.1"/>
</dbReference>
<feature type="transmembrane region" description="Helical" evidence="1">
    <location>
        <begin position="90"/>
        <end position="111"/>
    </location>
</feature>
<dbReference type="Gene3D" id="3.30.70.270">
    <property type="match status" value="1"/>
</dbReference>
<keyword evidence="1" id="KW-1133">Transmembrane helix</keyword>
<dbReference type="InterPro" id="IPR050706">
    <property type="entry name" value="Cyclic-di-GMP_PDE-like"/>
</dbReference>
<dbReference type="CDD" id="cd01949">
    <property type="entry name" value="GGDEF"/>
    <property type="match status" value="1"/>
</dbReference>
<evidence type="ECO:0000313" key="4">
    <source>
        <dbReference type="EMBL" id="MFB9377129.1"/>
    </source>
</evidence>
<dbReference type="SMART" id="SM00052">
    <property type="entry name" value="EAL"/>
    <property type="match status" value="1"/>
</dbReference>
<keyword evidence="1" id="KW-0472">Membrane</keyword>
<feature type="domain" description="EAL" evidence="2">
    <location>
        <begin position="475"/>
        <end position="732"/>
    </location>
</feature>
<sequence length="782" mass="82901">MPSDRRRHAQALTWVLLGGILVVLTTMALVPAPVRAGLALAVPPLGLAATLVGIRLHRHRGIGWWLVAIMTTSWGGAAVATQLGYASTSIVDACVWTGQVAGGAFIALVFTRRTDGKEPKRPGQVYDLGVMLLVFGLGVLQLLGHTGGGELRAAAGIDVLVMAFLVRYLASRRSIPVAAWLLLSGAFLGLVFDILGTVQGVRMPPPGDELQVLWAAGVLLQGVAALHPSMNRVVGPDAVAPRRRSSAALLGLLPLVVIPLGLWTTAAAMGADPLPSWTYLVISCLVAGLCLLRATVVLRYGEHLAEHDPLTDELNQLGLDHRYRMLPMAGSPELYLLDLDCFQEVNDTHGHDAGDELLQQVAQRLRSVLSPGDQLARLGGDEFAVLRPRPLPAGRGPALEDLLLGAFTDPFVVQGSPVRVATSVGIAGTQPGTLLRAPFTELFTQADIALYAAKDAGGQRATRFESSLQTEILRRYTLQAEVRDLLLRHEPSAGHLEVHYQPLLDMASGEFTGAEALVRWQHPTRGLLYPDAFLDAVTDNALDAALDRSVLQVVVADMAAWRSQGAPERSVSVNLSRSSLENPDLATEILTTLADAGIPPHLVHVEITEHEQLETNGPAAASLAELAAAGITVDLDDYGIGYSSLDYLRRFPVHVLKLDRSVVQTVGSDDEALVSAVLAMAGALDLKVLAEGIETEDQHRRLVELGVDLGQGYLFSRPLSVRNYQQQFLGISEIGVDLAPGAPGAPGTPAVPVAAPPVAEGVVAGVVPEIDPEAPPAIALGA</sequence>
<dbReference type="InterPro" id="IPR029787">
    <property type="entry name" value="Nucleotide_cyclase"/>
</dbReference>
<dbReference type="Proteomes" id="UP001589748">
    <property type="component" value="Unassembled WGS sequence"/>
</dbReference>
<feature type="transmembrane region" description="Helical" evidence="1">
    <location>
        <begin position="36"/>
        <end position="56"/>
    </location>
</feature>
<proteinExistence type="predicted"/>
<protein>
    <submittedName>
        <fullName evidence="4">Bifunctional diguanylate cyclase/phosphodiesterase</fullName>
    </submittedName>
</protein>
<dbReference type="PANTHER" id="PTHR33121:SF79">
    <property type="entry name" value="CYCLIC DI-GMP PHOSPHODIESTERASE PDED-RELATED"/>
    <property type="match status" value="1"/>
</dbReference>
<keyword evidence="1" id="KW-0812">Transmembrane</keyword>
<feature type="transmembrane region" description="Helical" evidence="1">
    <location>
        <begin position="210"/>
        <end position="226"/>
    </location>
</feature>
<evidence type="ECO:0000259" key="2">
    <source>
        <dbReference type="PROSITE" id="PS50883"/>
    </source>
</evidence>
<gene>
    <name evidence="4" type="ORF">ACFFVI_09110</name>
</gene>
<dbReference type="SUPFAM" id="SSF55073">
    <property type="entry name" value="Nucleotide cyclase"/>
    <property type="match status" value="1"/>
</dbReference>
<name>A0ABV5LST7_9ACTN</name>
<dbReference type="InterPro" id="IPR000160">
    <property type="entry name" value="GGDEF_dom"/>
</dbReference>
<dbReference type="InterPro" id="IPR001633">
    <property type="entry name" value="EAL_dom"/>
</dbReference>
<keyword evidence="5" id="KW-1185">Reference proteome</keyword>
<evidence type="ECO:0000259" key="3">
    <source>
        <dbReference type="PROSITE" id="PS50887"/>
    </source>
</evidence>
<dbReference type="EMBL" id="JBHMDM010000004">
    <property type="protein sequence ID" value="MFB9377129.1"/>
    <property type="molecule type" value="Genomic_DNA"/>
</dbReference>
<dbReference type="Pfam" id="PF00990">
    <property type="entry name" value="GGDEF"/>
    <property type="match status" value="1"/>
</dbReference>
<dbReference type="PROSITE" id="PS50887">
    <property type="entry name" value="GGDEF"/>
    <property type="match status" value="1"/>
</dbReference>
<dbReference type="Pfam" id="PF00563">
    <property type="entry name" value="EAL"/>
    <property type="match status" value="1"/>
</dbReference>
<dbReference type="Gene3D" id="3.20.20.450">
    <property type="entry name" value="EAL domain"/>
    <property type="match status" value="1"/>
</dbReference>
<feature type="transmembrane region" description="Helical" evidence="1">
    <location>
        <begin position="63"/>
        <end position="84"/>
    </location>
</feature>
<feature type="transmembrane region" description="Helical" evidence="1">
    <location>
        <begin position="12"/>
        <end position="30"/>
    </location>
</feature>
<accession>A0ABV5LST7</accession>
<feature type="transmembrane region" description="Helical" evidence="1">
    <location>
        <begin position="247"/>
        <end position="271"/>
    </location>
</feature>
<evidence type="ECO:0000313" key="5">
    <source>
        <dbReference type="Proteomes" id="UP001589748"/>
    </source>
</evidence>
<feature type="domain" description="GGDEF" evidence="3">
    <location>
        <begin position="330"/>
        <end position="466"/>
    </location>
</feature>
<feature type="transmembrane region" description="Helical" evidence="1">
    <location>
        <begin position="151"/>
        <end position="170"/>
    </location>
</feature>
<comment type="caution">
    <text evidence="4">The sequence shown here is derived from an EMBL/GenBank/DDBJ whole genome shotgun (WGS) entry which is preliminary data.</text>
</comment>
<dbReference type="InterPro" id="IPR035919">
    <property type="entry name" value="EAL_sf"/>
</dbReference>
<dbReference type="CDD" id="cd01948">
    <property type="entry name" value="EAL"/>
    <property type="match status" value="1"/>
</dbReference>
<reference evidence="4 5" key="1">
    <citation type="submission" date="2024-09" db="EMBL/GenBank/DDBJ databases">
        <authorList>
            <person name="Sun Q."/>
            <person name="Mori K."/>
        </authorList>
    </citation>
    <scope>NUCLEOTIDE SEQUENCE [LARGE SCALE GENOMIC DNA]</scope>
    <source>
        <strain evidence="4 5">TISTR 1856</strain>
    </source>
</reference>
<dbReference type="PANTHER" id="PTHR33121">
    <property type="entry name" value="CYCLIC DI-GMP PHOSPHODIESTERASE PDEF"/>
    <property type="match status" value="1"/>
</dbReference>
<evidence type="ECO:0000256" key="1">
    <source>
        <dbReference type="SAM" id="Phobius"/>
    </source>
</evidence>
<dbReference type="NCBIfam" id="TIGR00254">
    <property type="entry name" value="GGDEF"/>
    <property type="match status" value="1"/>
</dbReference>
<dbReference type="SUPFAM" id="SSF141868">
    <property type="entry name" value="EAL domain-like"/>
    <property type="match status" value="1"/>
</dbReference>
<dbReference type="SMART" id="SM00267">
    <property type="entry name" value="GGDEF"/>
    <property type="match status" value="1"/>
</dbReference>
<dbReference type="InterPro" id="IPR043128">
    <property type="entry name" value="Rev_trsase/Diguanyl_cyclase"/>
</dbReference>